<organism evidence="2 3">
    <name type="scientific">Cryptosporidium xiaoi</name>
    <dbReference type="NCBI Taxonomy" id="659607"/>
    <lineage>
        <taxon>Eukaryota</taxon>
        <taxon>Sar</taxon>
        <taxon>Alveolata</taxon>
        <taxon>Apicomplexa</taxon>
        <taxon>Conoidasida</taxon>
        <taxon>Coccidia</taxon>
        <taxon>Eucoccidiorida</taxon>
        <taxon>Eimeriorina</taxon>
        <taxon>Cryptosporidiidae</taxon>
        <taxon>Cryptosporidium</taxon>
    </lineage>
</organism>
<protein>
    <submittedName>
        <fullName evidence="2">Transmembrane protein</fullName>
    </submittedName>
</protein>
<comment type="caution">
    <text evidence="2">The sequence shown here is derived from an EMBL/GenBank/DDBJ whole genome shotgun (WGS) entry which is preliminary data.</text>
</comment>
<keyword evidence="1 2" id="KW-0812">Transmembrane</keyword>
<evidence type="ECO:0000313" key="3">
    <source>
        <dbReference type="Proteomes" id="UP001311799"/>
    </source>
</evidence>
<evidence type="ECO:0000313" key="2">
    <source>
        <dbReference type="EMBL" id="KAK6587998.1"/>
    </source>
</evidence>
<keyword evidence="1" id="KW-1133">Transmembrane helix</keyword>
<sequence>MRILGVSCGMDKIFRFKFIVLLLGTVIFMAAIVYMFNAIEYDKVRSKNSATINEKNDVVKGIFFANETIDKEEIKELLDSLNRVTLKFSESKDMFDMIAASINRISKYVEANEKNITATELIKKEDSKNGFIAKSLLYPCKYKYDGPVYILLTTTPDRINNLEVYLNLLHGQTYGIKEIILSVPYKFERTGHEYPPIPEYLLDKEKFPLLRIIRGNDYGPATKFLLPIEIGNLPEDSGLVILDDDTKYSRHLVCDYIYVHKKFPDSALGRRGQAYHDKCDPSYRTDRLNRLSHDRKDPNFIISTVDLLSGVGTYFIQKRFIDKDILTLKKKCPKETIEHMFFTDDIYISGYLAYKNISRIVFSNKLDLDELNKPYMLGSGPGALWSINKETYHNENSTVSLGLYWGCKHIDIITSKYENILCKWDK</sequence>
<evidence type="ECO:0000256" key="1">
    <source>
        <dbReference type="SAM" id="Phobius"/>
    </source>
</evidence>
<dbReference type="Proteomes" id="UP001311799">
    <property type="component" value="Unassembled WGS sequence"/>
</dbReference>
<accession>A0AAV9XU13</accession>
<keyword evidence="3" id="KW-1185">Reference proteome</keyword>
<proteinExistence type="predicted"/>
<feature type="transmembrane region" description="Helical" evidence="1">
    <location>
        <begin position="20"/>
        <end position="39"/>
    </location>
</feature>
<reference evidence="2 3" key="1">
    <citation type="submission" date="2023-10" db="EMBL/GenBank/DDBJ databases">
        <title>Comparative genomics analysis reveals potential genetic determinants of host preference in Cryptosporidium xiaoi.</title>
        <authorList>
            <person name="Xiao L."/>
            <person name="Li J."/>
        </authorList>
    </citation>
    <scope>NUCLEOTIDE SEQUENCE [LARGE SCALE GENOMIC DNA]</scope>
    <source>
        <strain evidence="2 3">52996</strain>
    </source>
</reference>
<name>A0AAV9XU13_9CRYT</name>
<keyword evidence="1" id="KW-0472">Membrane</keyword>
<dbReference type="AlphaFoldDB" id="A0AAV9XU13"/>
<dbReference type="EMBL" id="JAWDEY010000035">
    <property type="protein sequence ID" value="KAK6587998.1"/>
    <property type="molecule type" value="Genomic_DNA"/>
</dbReference>
<gene>
    <name evidence="2" type="ORF">RS030_71108</name>
</gene>